<evidence type="ECO:0000313" key="2">
    <source>
        <dbReference type="Proteomes" id="UP000263517"/>
    </source>
</evidence>
<gene>
    <name evidence="1" type="ORF">DCW74_01495</name>
</gene>
<organism evidence="1 2">
    <name type="scientific">Alteromonas australica</name>
    <dbReference type="NCBI Taxonomy" id="589873"/>
    <lineage>
        <taxon>Bacteria</taxon>
        <taxon>Pseudomonadati</taxon>
        <taxon>Pseudomonadota</taxon>
        <taxon>Gammaproteobacteria</taxon>
        <taxon>Alteromonadales</taxon>
        <taxon>Alteromonadaceae</taxon>
        <taxon>Alteromonas/Salinimonas group</taxon>
        <taxon>Alteromonas</taxon>
    </lineage>
</organism>
<proteinExistence type="predicted"/>
<sequence>MDKDNVVKFPIIKKDVEPVDRESISTLVFTCGHSTAHLLETGEVVCSVCLNRLVGVEWYMDEDSPENY</sequence>
<dbReference type="EMBL" id="DNAN01000053">
    <property type="protein sequence ID" value="HAW74390.1"/>
    <property type="molecule type" value="Genomic_DNA"/>
</dbReference>
<name>A0A350NZC3_9ALTE</name>
<accession>A0A350NZC3</accession>
<protein>
    <submittedName>
        <fullName evidence="1">Uncharacterized protein</fullName>
    </submittedName>
</protein>
<dbReference type="AlphaFoldDB" id="A0A350NZC3"/>
<dbReference type="Proteomes" id="UP000263517">
    <property type="component" value="Unassembled WGS sequence"/>
</dbReference>
<comment type="caution">
    <text evidence="1">The sequence shown here is derived from an EMBL/GenBank/DDBJ whole genome shotgun (WGS) entry which is preliminary data.</text>
</comment>
<reference evidence="1 2" key="1">
    <citation type="journal article" date="2018" name="Nat. Biotechnol.">
        <title>A standardized bacterial taxonomy based on genome phylogeny substantially revises the tree of life.</title>
        <authorList>
            <person name="Parks D.H."/>
            <person name="Chuvochina M."/>
            <person name="Waite D.W."/>
            <person name="Rinke C."/>
            <person name="Skarshewski A."/>
            <person name="Chaumeil P.A."/>
            <person name="Hugenholtz P."/>
        </authorList>
    </citation>
    <scope>NUCLEOTIDE SEQUENCE [LARGE SCALE GENOMIC DNA]</scope>
    <source>
        <strain evidence="1">UBA11978</strain>
    </source>
</reference>
<evidence type="ECO:0000313" key="1">
    <source>
        <dbReference type="EMBL" id="HAW74390.1"/>
    </source>
</evidence>